<evidence type="ECO:0000313" key="2">
    <source>
        <dbReference type="Proteomes" id="UP000323646"/>
    </source>
</evidence>
<proteinExistence type="predicted"/>
<sequence length="124" mass="14680">MELEIPNEWGLYLYDILKGIREDNNLRWIINSSEILTKEKDDFPELLDNNAYENATLFNTINEVCYVISLDMHALGDDGSEDMHVRISDSFYVEIWIYENAIWDKFKNNDVISNYVKRYGEEAK</sequence>
<organism evidence="1 2">
    <name type="scientific">Selenomonas ruminis</name>
    <dbReference type="NCBI Taxonomy" id="2593411"/>
    <lineage>
        <taxon>Bacteria</taxon>
        <taxon>Bacillati</taxon>
        <taxon>Bacillota</taxon>
        <taxon>Negativicutes</taxon>
        <taxon>Selenomonadales</taxon>
        <taxon>Selenomonadaceae</taxon>
        <taxon>Selenomonas</taxon>
    </lineage>
</organism>
<dbReference type="AlphaFoldDB" id="A0A5D6W6K9"/>
<dbReference type="EMBL" id="VTOY01000005">
    <property type="protein sequence ID" value="TYZ22515.1"/>
    <property type="molecule type" value="Genomic_DNA"/>
</dbReference>
<comment type="caution">
    <text evidence="1">The sequence shown here is derived from an EMBL/GenBank/DDBJ whole genome shotgun (WGS) entry which is preliminary data.</text>
</comment>
<keyword evidence="2" id="KW-1185">Reference proteome</keyword>
<evidence type="ECO:0000313" key="1">
    <source>
        <dbReference type="EMBL" id="TYZ22515.1"/>
    </source>
</evidence>
<gene>
    <name evidence="1" type="ORF">FZ040_07645</name>
</gene>
<dbReference type="RefSeq" id="WP_149171444.1">
    <property type="nucleotide sequence ID" value="NZ_VTOY01000005.1"/>
</dbReference>
<dbReference type="Proteomes" id="UP000323646">
    <property type="component" value="Unassembled WGS sequence"/>
</dbReference>
<protein>
    <submittedName>
        <fullName evidence="1">DUF2691 family protein</fullName>
    </submittedName>
</protein>
<dbReference type="OrthoDB" id="2625810at2"/>
<name>A0A5D6W6K9_9FIRM</name>
<reference evidence="1 2" key="1">
    <citation type="submission" date="2019-08" db="EMBL/GenBank/DDBJ databases">
        <title>Selenomonas sp. mPRGC5 and Selenomonas sp. mPRGC8 isolated from ruminal fluid of dairy goat (Capra hircus).</title>
        <authorList>
            <person name="Poothong S."/>
            <person name="Nuengjamnong C."/>
            <person name="Tanasupawat S."/>
        </authorList>
    </citation>
    <scope>NUCLEOTIDE SEQUENCE [LARGE SCALE GENOMIC DNA]</scope>
    <source>
        <strain evidence="2">mPRGC5</strain>
    </source>
</reference>
<accession>A0A5D6W6K9</accession>